<dbReference type="PRINTS" id="PR00171">
    <property type="entry name" value="SUGRTRNSPORT"/>
</dbReference>
<feature type="transmembrane region" description="Helical" evidence="8">
    <location>
        <begin position="529"/>
        <end position="547"/>
    </location>
</feature>
<evidence type="ECO:0000256" key="1">
    <source>
        <dbReference type="ARBA" id="ARBA00004141"/>
    </source>
</evidence>
<organism evidence="10 11">
    <name type="scientific">Mesorhabditis spiculigera</name>
    <dbReference type="NCBI Taxonomy" id="96644"/>
    <lineage>
        <taxon>Eukaryota</taxon>
        <taxon>Metazoa</taxon>
        <taxon>Ecdysozoa</taxon>
        <taxon>Nematoda</taxon>
        <taxon>Chromadorea</taxon>
        <taxon>Rhabditida</taxon>
        <taxon>Rhabditina</taxon>
        <taxon>Rhabditomorpha</taxon>
        <taxon>Rhabditoidea</taxon>
        <taxon>Rhabditidae</taxon>
        <taxon>Mesorhabditinae</taxon>
        <taxon>Mesorhabditis</taxon>
    </lineage>
</organism>
<protein>
    <recommendedName>
        <fullName evidence="9">Major facilitator superfamily (MFS) profile domain-containing protein</fullName>
    </recommendedName>
</protein>
<dbReference type="SUPFAM" id="SSF103473">
    <property type="entry name" value="MFS general substrate transporter"/>
    <property type="match status" value="1"/>
</dbReference>
<dbReference type="PROSITE" id="PS00216">
    <property type="entry name" value="SUGAR_TRANSPORT_1"/>
    <property type="match status" value="1"/>
</dbReference>
<evidence type="ECO:0000256" key="4">
    <source>
        <dbReference type="ARBA" id="ARBA00022692"/>
    </source>
</evidence>
<dbReference type="InterPro" id="IPR050814">
    <property type="entry name" value="Myo-inositol_Transporter"/>
</dbReference>
<evidence type="ECO:0000259" key="9">
    <source>
        <dbReference type="PROSITE" id="PS50850"/>
    </source>
</evidence>
<feature type="transmembrane region" description="Helical" evidence="8">
    <location>
        <begin position="157"/>
        <end position="182"/>
    </location>
</feature>
<keyword evidence="4 8" id="KW-0812">Transmembrane</keyword>
<feature type="transmembrane region" description="Helical" evidence="8">
    <location>
        <begin position="99"/>
        <end position="118"/>
    </location>
</feature>
<dbReference type="GO" id="GO:0005366">
    <property type="term" value="F:myo-inositol:proton symporter activity"/>
    <property type="evidence" value="ECO:0007669"/>
    <property type="project" value="TreeGrafter"/>
</dbReference>
<dbReference type="InterPro" id="IPR005829">
    <property type="entry name" value="Sugar_transporter_CS"/>
</dbReference>
<feature type="transmembrane region" description="Helical" evidence="8">
    <location>
        <begin position="460"/>
        <end position="484"/>
    </location>
</feature>
<proteinExistence type="inferred from homology"/>
<dbReference type="InterPro" id="IPR036259">
    <property type="entry name" value="MFS_trans_sf"/>
</dbReference>
<keyword evidence="3 7" id="KW-0813">Transport</keyword>
<dbReference type="InterPro" id="IPR005828">
    <property type="entry name" value="MFS_sugar_transport-like"/>
</dbReference>
<reference evidence="10" key="1">
    <citation type="submission" date="2023-06" db="EMBL/GenBank/DDBJ databases">
        <authorList>
            <person name="Delattre M."/>
        </authorList>
    </citation>
    <scope>NUCLEOTIDE SEQUENCE</scope>
    <source>
        <strain evidence="10">AF72</strain>
    </source>
</reference>
<dbReference type="PROSITE" id="PS00217">
    <property type="entry name" value="SUGAR_TRANSPORT_2"/>
    <property type="match status" value="1"/>
</dbReference>
<feature type="domain" description="Major facilitator superfamily (MFS) profile" evidence="9">
    <location>
        <begin position="30"/>
        <end position="551"/>
    </location>
</feature>
<dbReference type="InterPro" id="IPR020846">
    <property type="entry name" value="MFS_dom"/>
</dbReference>
<evidence type="ECO:0000256" key="8">
    <source>
        <dbReference type="SAM" id="Phobius"/>
    </source>
</evidence>
<dbReference type="Pfam" id="PF00083">
    <property type="entry name" value="Sugar_tr"/>
    <property type="match status" value="2"/>
</dbReference>
<evidence type="ECO:0000313" key="10">
    <source>
        <dbReference type="EMBL" id="CAJ0584526.1"/>
    </source>
</evidence>
<evidence type="ECO:0000256" key="2">
    <source>
        <dbReference type="ARBA" id="ARBA00010992"/>
    </source>
</evidence>
<dbReference type="Proteomes" id="UP001177023">
    <property type="component" value="Unassembled WGS sequence"/>
</dbReference>
<dbReference type="Gene3D" id="1.20.1250.20">
    <property type="entry name" value="MFS general substrate transporter like domains"/>
    <property type="match status" value="2"/>
</dbReference>
<feature type="transmembrane region" description="Helical" evidence="8">
    <location>
        <begin position="188"/>
        <end position="210"/>
    </location>
</feature>
<sequence>MVQMSVITTNQSLLDRPLHRPRLGIFVYLLCFSAVIGGFLFGYDTGIVSSAMLFVPSNGGMKPLSYAWQEVIISVTPGFAAVGSLLAGPGADRFGRKKMIIGSSFVFTVGALVCAIAVEKIMLTGGRILLGLAIGFASMIVPLYVGESSPAHIRGTLITGFQLLITFGLFAANLIAGVFSYIDPTSIGWRLMFGFAAIPAGIQFVVFFCMPESPRWLYEHGRIEDAKSVLDKIYNGDKAWIEYEVAELTLAAERGRSVPQETGMALLWRIFTTAHVRKALLVGCVLQGFQQLSGINTIMYYTGKIIQSAGVSSKHATIWISAAISAVNFLCTFLPLYMVDRCGRRVLLIASVLGVGATLLAMGGAFLAINRESDLVINNYTASPVNHIAHCKAYSNCDYCVTDERCGFCKAKAADAGYCVPFSMDTDDRSLTGPCINGTEHGRGQAYQWSPSFCRSGLTMLPIGLMILYLGFFSIGFAPLPWVLNAEFYPLWARSTCVAMATAANWAFNLLISLTFLSLSQALTKYGTFWLYGGVTAIALIFVVIAVPETKNCSIEEVERLFMSEEERMKQNRPIGYQKRSQSVDVVF</sequence>
<dbReference type="AlphaFoldDB" id="A0AA36GGP9"/>
<keyword evidence="11" id="KW-1185">Reference proteome</keyword>
<evidence type="ECO:0000256" key="3">
    <source>
        <dbReference type="ARBA" id="ARBA00022448"/>
    </source>
</evidence>
<dbReference type="PROSITE" id="PS50850">
    <property type="entry name" value="MFS"/>
    <property type="match status" value="1"/>
</dbReference>
<feature type="transmembrane region" description="Helical" evidence="8">
    <location>
        <begin position="66"/>
        <end position="87"/>
    </location>
</feature>
<accession>A0AA36GGP9</accession>
<feature type="transmembrane region" description="Helical" evidence="8">
    <location>
        <begin position="316"/>
        <end position="339"/>
    </location>
</feature>
<comment type="subcellular location">
    <subcellularLocation>
        <location evidence="1">Membrane</location>
        <topology evidence="1">Multi-pass membrane protein</topology>
    </subcellularLocation>
</comment>
<gene>
    <name evidence="10" type="ORF">MSPICULIGERA_LOCUS22575</name>
</gene>
<dbReference type="InterPro" id="IPR003663">
    <property type="entry name" value="Sugar/inositol_transpt"/>
</dbReference>
<name>A0AA36GGP9_9BILA</name>
<comment type="caution">
    <text evidence="10">The sequence shown here is derived from an EMBL/GenBank/DDBJ whole genome shotgun (WGS) entry which is preliminary data.</text>
</comment>
<dbReference type="GO" id="GO:0016324">
    <property type="term" value="C:apical plasma membrane"/>
    <property type="evidence" value="ECO:0007669"/>
    <property type="project" value="TreeGrafter"/>
</dbReference>
<dbReference type="PANTHER" id="PTHR48020:SF12">
    <property type="entry name" value="PROTON MYO-INOSITOL COTRANSPORTER"/>
    <property type="match status" value="1"/>
</dbReference>
<feature type="transmembrane region" description="Helical" evidence="8">
    <location>
        <begin position="124"/>
        <end position="145"/>
    </location>
</feature>
<dbReference type="PANTHER" id="PTHR48020">
    <property type="entry name" value="PROTON MYO-INOSITOL COTRANSPORTER"/>
    <property type="match status" value="1"/>
</dbReference>
<evidence type="ECO:0000256" key="7">
    <source>
        <dbReference type="RuleBase" id="RU003346"/>
    </source>
</evidence>
<evidence type="ECO:0000256" key="5">
    <source>
        <dbReference type="ARBA" id="ARBA00022989"/>
    </source>
</evidence>
<keyword evidence="6 8" id="KW-0472">Membrane</keyword>
<dbReference type="EMBL" id="CATQJA010002697">
    <property type="protein sequence ID" value="CAJ0584526.1"/>
    <property type="molecule type" value="Genomic_DNA"/>
</dbReference>
<feature type="transmembrane region" description="Helical" evidence="8">
    <location>
        <begin position="23"/>
        <end position="43"/>
    </location>
</feature>
<feature type="transmembrane region" description="Helical" evidence="8">
    <location>
        <begin position="346"/>
        <end position="369"/>
    </location>
</feature>
<keyword evidence="5 8" id="KW-1133">Transmembrane helix</keyword>
<feature type="non-terminal residue" evidence="10">
    <location>
        <position position="1"/>
    </location>
</feature>
<comment type="similarity">
    <text evidence="2 7">Belongs to the major facilitator superfamily. Sugar transporter (TC 2.A.1.1) family.</text>
</comment>
<dbReference type="NCBIfam" id="TIGR00879">
    <property type="entry name" value="SP"/>
    <property type="match status" value="1"/>
</dbReference>
<evidence type="ECO:0000256" key="6">
    <source>
        <dbReference type="ARBA" id="ARBA00023136"/>
    </source>
</evidence>
<feature type="transmembrane region" description="Helical" evidence="8">
    <location>
        <begin position="279"/>
        <end position="301"/>
    </location>
</feature>
<evidence type="ECO:0000313" key="11">
    <source>
        <dbReference type="Proteomes" id="UP001177023"/>
    </source>
</evidence>
<feature type="transmembrane region" description="Helical" evidence="8">
    <location>
        <begin position="496"/>
        <end position="517"/>
    </location>
</feature>